<keyword evidence="7" id="KW-0406">Ion transport</keyword>
<keyword evidence="8" id="KW-0626">Porin</keyword>
<keyword evidence="10" id="KW-0998">Cell outer membrane</keyword>
<evidence type="ECO:0000256" key="2">
    <source>
        <dbReference type="ARBA" id="ARBA00011233"/>
    </source>
</evidence>
<keyword evidence="3" id="KW-0813">Transport</keyword>
<dbReference type="Gene3D" id="2.40.160.10">
    <property type="entry name" value="Porin"/>
    <property type="match status" value="1"/>
</dbReference>
<evidence type="ECO:0000256" key="8">
    <source>
        <dbReference type="ARBA" id="ARBA00023114"/>
    </source>
</evidence>
<accession>A0ABR6YNB1</accession>
<dbReference type="InterPro" id="IPR033900">
    <property type="entry name" value="Gram_neg_porin_domain"/>
</dbReference>
<comment type="subcellular location">
    <subcellularLocation>
        <location evidence="1">Cell outer membrane</location>
        <topology evidence="1">Multi-pass membrane protein</topology>
    </subcellularLocation>
</comment>
<evidence type="ECO:0000313" key="14">
    <source>
        <dbReference type="Proteomes" id="UP000613113"/>
    </source>
</evidence>
<comment type="caution">
    <text evidence="13">The sequence shown here is derived from an EMBL/GenBank/DDBJ whole genome shotgun (WGS) entry which is preliminary data.</text>
</comment>
<protein>
    <submittedName>
        <fullName evidence="13">Porin</fullName>
    </submittedName>
</protein>
<evidence type="ECO:0000256" key="10">
    <source>
        <dbReference type="ARBA" id="ARBA00023237"/>
    </source>
</evidence>
<feature type="signal peptide" evidence="11">
    <location>
        <begin position="1"/>
        <end position="20"/>
    </location>
</feature>
<dbReference type="PANTHER" id="PTHR34501">
    <property type="entry name" value="PROTEIN YDDL-RELATED"/>
    <property type="match status" value="1"/>
</dbReference>
<dbReference type="RefSeq" id="WP_186862879.1">
    <property type="nucleotide sequence ID" value="NZ_JACOGC010000003.1"/>
</dbReference>
<evidence type="ECO:0000256" key="7">
    <source>
        <dbReference type="ARBA" id="ARBA00023065"/>
    </source>
</evidence>
<feature type="chain" id="PRO_5046307424" evidence="11">
    <location>
        <begin position="21"/>
        <end position="373"/>
    </location>
</feature>
<evidence type="ECO:0000256" key="4">
    <source>
        <dbReference type="ARBA" id="ARBA00022452"/>
    </source>
</evidence>
<dbReference type="Proteomes" id="UP000613113">
    <property type="component" value="Unassembled WGS sequence"/>
</dbReference>
<name>A0ABR6YNB1_9BURK</name>
<evidence type="ECO:0000313" key="13">
    <source>
        <dbReference type="EMBL" id="MBC3885298.1"/>
    </source>
</evidence>
<proteinExistence type="predicted"/>
<feature type="domain" description="Porin" evidence="12">
    <location>
        <begin position="8"/>
        <end position="335"/>
    </location>
</feature>
<dbReference type="InterPro" id="IPR050298">
    <property type="entry name" value="Gram-neg_bact_OMP"/>
</dbReference>
<dbReference type="PRINTS" id="PR00184">
    <property type="entry name" value="NEISSPPORIN"/>
</dbReference>
<dbReference type="CDD" id="cd00342">
    <property type="entry name" value="gram_neg_porins"/>
    <property type="match status" value="1"/>
</dbReference>
<dbReference type="InterPro" id="IPR002299">
    <property type="entry name" value="Porin_Neis"/>
</dbReference>
<evidence type="ECO:0000259" key="12">
    <source>
        <dbReference type="Pfam" id="PF13609"/>
    </source>
</evidence>
<keyword evidence="14" id="KW-1185">Reference proteome</keyword>
<keyword evidence="4" id="KW-1134">Transmembrane beta strand</keyword>
<keyword evidence="9" id="KW-0472">Membrane</keyword>
<dbReference type="SUPFAM" id="SSF56935">
    <property type="entry name" value="Porins"/>
    <property type="match status" value="1"/>
</dbReference>
<evidence type="ECO:0000256" key="6">
    <source>
        <dbReference type="ARBA" id="ARBA00022729"/>
    </source>
</evidence>
<keyword evidence="5" id="KW-0812">Transmembrane</keyword>
<dbReference type="Pfam" id="PF13609">
    <property type="entry name" value="Porin_4"/>
    <property type="match status" value="1"/>
</dbReference>
<gene>
    <name evidence="13" type="ORF">H8K27_09175</name>
</gene>
<keyword evidence="6 11" id="KW-0732">Signal</keyword>
<evidence type="ECO:0000256" key="9">
    <source>
        <dbReference type="ARBA" id="ARBA00023136"/>
    </source>
</evidence>
<evidence type="ECO:0000256" key="11">
    <source>
        <dbReference type="SAM" id="SignalP"/>
    </source>
</evidence>
<reference evidence="13 14" key="1">
    <citation type="submission" date="2020-08" db="EMBL/GenBank/DDBJ databases">
        <title>Novel species isolated from subtropical streams in China.</title>
        <authorList>
            <person name="Lu H."/>
        </authorList>
    </citation>
    <scope>NUCLEOTIDE SEQUENCE [LARGE SCALE GENOMIC DNA]</scope>
    <source>
        <strain evidence="13 14">FT31W</strain>
    </source>
</reference>
<evidence type="ECO:0000256" key="3">
    <source>
        <dbReference type="ARBA" id="ARBA00022448"/>
    </source>
</evidence>
<dbReference type="PANTHER" id="PTHR34501:SF9">
    <property type="entry name" value="MAJOR OUTER MEMBRANE PROTEIN P.IA"/>
    <property type="match status" value="1"/>
</dbReference>
<comment type="subunit">
    <text evidence="2">Homotrimer.</text>
</comment>
<dbReference type="EMBL" id="JACOGC010000003">
    <property type="protein sequence ID" value="MBC3885298.1"/>
    <property type="molecule type" value="Genomic_DNA"/>
</dbReference>
<dbReference type="InterPro" id="IPR023614">
    <property type="entry name" value="Porin_dom_sf"/>
</dbReference>
<evidence type="ECO:0000256" key="5">
    <source>
        <dbReference type="ARBA" id="ARBA00022692"/>
    </source>
</evidence>
<organism evidence="13 14">
    <name type="scientific">Undibacterium griseum</name>
    <dbReference type="NCBI Taxonomy" id="2762295"/>
    <lineage>
        <taxon>Bacteria</taxon>
        <taxon>Pseudomonadati</taxon>
        <taxon>Pseudomonadota</taxon>
        <taxon>Betaproteobacteria</taxon>
        <taxon>Burkholderiales</taxon>
        <taxon>Oxalobacteraceae</taxon>
        <taxon>Undibacterium</taxon>
    </lineage>
</organism>
<sequence length="373" mass="39756">MNKKMLTAAVIATCSSLAQAQSNVTIYGDIDQYVGYISSSSGNHVIGLNDGSILRSRLGFRETEELGNGYQAKFNLEQGLNANTGASADSNHLFDRQAWVGINTPAGEFRFGRQNTEILYVGGAIDYTERTTFGSVVNTFGVPSRYDNDISYKSPRIAGFQGSVHYALGEQAGGGLSQSAVMQLALDYTNGPYRAGYAGISAKPAPTGAVQTNIVYHNLYADYDYGPGKIYLAYVRSNNITANANGLTAGTILSNIANPNNLVAGTDKNANRYFNIYQISADYRLNPQVRIGALYGVIKDTSDNNAGAKGGNVGVFYDLSKRTTLYTFASVMTNQANAGFRFSGSAGPSANLAGADVNGQRLSGLQAGFLHKF</sequence>
<evidence type="ECO:0000256" key="1">
    <source>
        <dbReference type="ARBA" id="ARBA00004571"/>
    </source>
</evidence>